<evidence type="ECO:0000256" key="1">
    <source>
        <dbReference type="ARBA" id="ARBA00022614"/>
    </source>
</evidence>
<dbReference type="InterPro" id="IPR042197">
    <property type="entry name" value="Apaf_helical"/>
</dbReference>
<dbReference type="Gene3D" id="3.80.10.10">
    <property type="entry name" value="Ribonuclease Inhibitor"/>
    <property type="match status" value="2"/>
</dbReference>
<sequence>MILERKTISNHVVLPVFYDIDPSHVRKQTESVAKAFVRHGKKQSLEKLNKWREALTQVADLVGMVLQNQDDGHESRFIKKIVKVIQDKLCRVPLNVVTRYLVGIQSRVGHINVWLQDGSSDVGICGICGLGGIGKTTIATVVYNSNFQRFEGSSFIENVREISERPDGLVQIQKQLLSDIFNWRKIKIQSVREGITKIKDVIGSKKVLLVLDDVDRMDQLDAVLSMRDCFCPGSKIIITTRYPGLLKARQVDKVHNVAILDDAESLELFSWHSFGQDHPIAGYVEVSERVVHHCEGLPLALQILGSSLSGQSLDVWESALKKLKAIPNSEILSKLRISYDSLQDDHDQNLFLHIACFFIGKGKDAIIRILDGCDFYTIVGIQNLIDRCLVTIDTANRVKMHQMIRDMGREIVRLESKEPGKRSRLWDPNDSLRTLRKNNGSEAIEGLSLNMNMYHVISTTGYSHDVVLETNAFTSMRQLRLLELCGVQLNGSYQEFPKGLRWLCWSEYPLDSIPNDFVLENLVVLDMHYGSNLKQVWKGTKHLPSLKTLDLSHSHGLTETGDFSLVPNLERLILVGCASLVAIHESIGKLEKLVYLNMTDCKVIRKLPDNITMLKFLETLIISGCSNLNEFPMEMSKMESLKVLRVDSVPINQLLMTATATATATGTGPGKSLHNYWTCLPSTLVDLSLTNCNLSDDKFPRDFDNLSSLKKLDLAGNAIHSLPNCVKGLKGLDYLGFDQCTSLKSLIGLPRVGQVDILFCNSLEKVTFQSLSCLPDRMAIRTLDSLHLVEIEHWYKLEAIGRVDVEMINLLGLCNLEPIRMKMQSPHTFGGTTMEIQGLYEWGIFSTFFPGTVNEVPGEFSYSSSGEFPISFTVPLLSNHRIRGLNIYCVYAHDSCKSEFELQDSVIIVVRNKSKGLKWIYWPSWHGIPNEEQDMIWLSHWKFGNQLEAGDHVTASVHESRYYEVKEWGIRIVHEEEDEMSRQLYNSYRRDDNCYDGQDHPDNDINAEMIGIGGDLSELFQVMPGTYFFGGAPFKEQRPYSPSDIRDMIGGSDEETDEKAESEQAEPDRMLAAAEAKGRGRH</sequence>
<dbReference type="InterPro" id="IPR002182">
    <property type="entry name" value="NB-ARC"/>
</dbReference>
<evidence type="ECO:0000259" key="4">
    <source>
        <dbReference type="PROSITE" id="PS50104"/>
    </source>
</evidence>
<dbReference type="EMBL" id="JBEDUW010000007">
    <property type="protein sequence ID" value="KAK9910936.1"/>
    <property type="molecule type" value="Genomic_DNA"/>
</dbReference>
<gene>
    <name evidence="5" type="ORF">M0R45_034870</name>
</gene>
<dbReference type="PANTHER" id="PTHR11017">
    <property type="entry name" value="LEUCINE-RICH REPEAT-CONTAINING PROTEIN"/>
    <property type="match status" value="1"/>
</dbReference>
<reference evidence="5 6" key="1">
    <citation type="journal article" date="2023" name="G3 (Bethesda)">
        <title>A chromosome-length genome assembly and annotation of blackberry (Rubus argutus, cv. 'Hillquist').</title>
        <authorList>
            <person name="Bruna T."/>
            <person name="Aryal R."/>
            <person name="Dudchenko O."/>
            <person name="Sargent D.J."/>
            <person name="Mead D."/>
            <person name="Buti M."/>
            <person name="Cavallini A."/>
            <person name="Hytonen T."/>
            <person name="Andres J."/>
            <person name="Pham M."/>
            <person name="Weisz D."/>
            <person name="Mascagni F."/>
            <person name="Usai G."/>
            <person name="Natali L."/>
            <person name="Bassil N."/>
            <person name="Fernandez G.E."/>
            <person name="Lomsadze A."/>
            <person name="Armour M."/>
            <person name="Olukolu B."/>
            <person name="Poorten T."/>
            <person name="Britton C."/>
            <person name="Davik J."/>
            <person name="Ashrafi H."/>
            <person name="Aiden E.L."/>
            <person name="Borodovsky M."/>
            <person name="Worthington M."/>
        </authorList>
    </citation>
    <scope>NUCLEOTIDE SEQUENCE [LARGE SCALE GENOMIC DNA]</scope>
    <source>
        <strain evidence="5">PI 553951</strain>
    </source>
</reference>
<accession>A0AAW1VSH9</accession>
<dbReference type="AlphaFoldDB" id="A0AAW1VSH9"/>
<dbReference type="SUPFAM" id="SSF52200">
    <property type="entry name" value="Toll/Interleukin receptor TIR domain"/>
    <property type="match status" value="1"/>
</dbReference>
<protein>
    <recommendedName>
        <fullName evidence="4">TIR domain-containing protein</fullName>
    </recommendedName>
</protein>
<comment type="caution">
    <text evidence="5">The sequence shown here is derived from an EMBL/GenBank/DDBJ whole genome shotgun (WGS) entry which is preliminary data.</text>
</comment>
<dbReference type="GO" id="GO:0007165">
    <property type="term" value="P:signal transduction"/>
    <property type="evidence" value="ECO:0007669"/>
    <property type="project" value="InterPro"/>
</dbReference>
<feature type="domain" description="TIR" evidence="4">
    <location>
        <begin position="1"/>
        <end position="89"/>
    </location>
</feature>
<dbReference type="Pfam" id="PF01582">
    <property type="entry name" value="TIR"/>
    <property type="match status" value="1"/>
</dbReference>
<feature type="region of interest" description="Disordered" evidence="3">
    <location>
        <begin position="1038"/>
        <end position="1082"/>
    </location>
</feature>
<dbReference type="Gene3D" id="3.40.50.10140">
    <property type="entry name" value="Toll/interleukin-1 receptor homology (TIR) domain"/>
    <property type="match status" value="1"/>
</dbReference>
<dbReference type="SUPFAM" id="SSF52540">
    <property type="entry name" value="P-loop containing nucleoside triphosphate hydrolases"/>
    <property type="match status" value="1"/>
</dbReference>
<keyword evidence="1" id="KW-0433">Leucine-rich repeat</keyword>
<dbReference type="Gene3D" id="3.40.50.300">
    <property type="entry name" value="P-loop containing nucleotide triphosphate hydrolases"/>
    <property type="match status" value="1"/>
</dbReference>
<dbReference type="PRINTS" id="PR00364">
    <property type="entry name" value="DISEASERSIST"/>
</dbReference>
<dbReference type="GO" id="GO:0006952">
    <property type="term" value="P:defense response"/>
    <property type="evidence" value="ECO:0007669"/>
    <property type="project" value="InterPro"/>
</dbReference>
<dbReference type="InterPro" id="IPR058192">
    <property type="entry name" value="WHD_ROQ1-like"/>
</dbReference>
<proteinExistence type="predicted"/>
<dbReference type="Proteomes" id="UP001457282">
    <property type="component" value="Unassembled WGS sequence"/>
</dbReference>
<dbReference type="InterPro" id="IPR001611">
    <property type="entry name" value="Leu-rich_rpt"/>
</dbReference>
<dbReference type="Gene3D" id="1.10.8.430">
    <property type="entry name" value="Helical domain of apoptotic protease-activating factors"/>
    <property type="match status" value="1"/>
</dbReference>
<evidence type="ECO:0000256" key="2">
    <source>
        <dbReference type="ARBA" id="ARBA00022737"/>
    </source>
</evidence>
<feature type="compositionally biased region" description="Basic and acidic residues" evidence="3">
    <location>
        <begin position="1059"/>
        <end position="1069"/>
    </location>
</feature>
<evidence type="ECO:0000313" key="6">
    <source>
        <dbReference type="Proteomes" id="UP001457282"/>
    </source>
</evidence>
<dbReference type="PANTHER" id="PTHR11017:SF563">
    <property type="entry name" value="TMV RESISTANCE PROTEIN N-LIKE"/>
    <property type="match status" value="1"/>
</dbReference>
<dbReference type="InterPro" id="IPR044974">
    <property type="entry name" value="Disease_R_plants"/>
</dbReference>
<dbReference type="InterPro" id="IPR032675">
    <property type="entry name" value="LRR_dom_sf"/>
</dbReference>
<dbReference type="InterPro" id="IPR000157">
    <property type="entry name" value="TIR_dom"/>
</dbReference>
<dbReference type="PROSITE" id="PS51450">
    <property type="entry name" value="LRR"/>
    <property type="match status" value="1"/>
</dbReference>
<evidence type="ECO:0000313" key="5">
    <source>
        <dbReference type="EMBL" id="KAK9910936.1"/>
    </source>
</evidence>
<keyword evidence="6" id="KW-1185">Reference proteome</keyword>
<organism evidence="5 6">
    <name type="scientific">Rubus argutus</name>
    <name type="common">Southern blackberry</name>
    <dbReference type="NCBI Taxonomy" id="59490"/>
    <lineage>
        <taxon>Eukaryota</taxon>
        <taxon>Viridiplantae</taxon>
        <taxon>Streptophyta</taxon>
        <taxon>Embryophyta</taxon>
        <taxon>Tracheophyta</taxon>
        <taxon>Spermatophyta</taxon>
        <taxon>Magnoliopsida</taxon>
        <taxon>eudicotyledons</taxon>
        <taxon>Gunneridae</taxon>
        <taxon>Pentapetalae</taxon>
        <taxon>rosids</taxon>
        <taxon>fabids</taxon>
        <taxon>Rosales</taxon>
        <taxon>Rosaceae</taxon>
        <taxon>Rosoideae</taxon>
        <taxon>Rosoideae incertae sedis</taxon>
        <taxon>Rubus</taxon>
    </lineage>
</organism>
<dbReference type="GO" id="GO:0043531">
    <property type="term" value="F:ADP binding"/>
    <property type="evidence" value="ECO:0007669"/>
    <property type="project" value="InterPro"/>
</dbReference>
<dbReference type="SUPFAM" id="SSF52058">
    <property type="entry name" value="L domain-like"/>
    <property type="match status" value="1"/>
</dbReference>
<keyword evidence="2" id="KW-0677">Repeat</keyword>
<evidence type="ECO:0000256" key="3">
    <source>
        <dbReference type="SAM" id="MobiDB-lite"/>
    </source>
</evidence>
<dbReference type="Pfam" id="PF00931">
    <property type="entry name" value="NB-ARC"/>
    <property type="match status" value="1"/>
</dbReference>
<name>A0AAW1VSH9_RUBAR</name>
<dbReference type="InterPro" id="IPR027417">
    <property type="entry name" value="P-loop_NTPase"/>
</dbReference>
<dbReference type="InterPro" id="IPR035897">
    <property type="entry name" value="Toll_tir_struct_dom_sf"/>
</dbReference>
<dbReference type="PROSITE" id="PS50104">
    <property type="entry name" value="TIR"/>
    <property type="match status" value="1"/>
</dbReference>
<dbReference type="Pfam" id="PF23282">
    <property type="entry name" value="WHD_ROQ1"/>
    <property type="match status" value="1"/>
</dbReference>